<keyword evidence="4 5" id="KW-0472">Membrane</keyword>
<reference evidence="6" key="1">
    <citation type="submission" date="2021-10" db="EMBL/GenBank/DDBJ databases">
        <title>De novo Genome Assembly of Clathrus columnatus (Basidiomycota, Fungi) Using Illumina and Nanopore Sequence Data.</title>
        <authorList>
            <person name="Ogiso-Tanaka E."/>
            <person name="Itagaki H."/>
            <person name="Hosoya T."/>
            <person name="Hosaka K."/>
        </authorList>
    </citation>
    <scope>NUCLEOTIDE SEQUENCE</scope>
    <source>
        <strain evidence="6">MO-923</strain>
    </source>
</reference>
<sequence>MTSINLNINTPVMLSAILKSSVLLLTAVFGMKTSIPPNRLTTKESPVATTLLEQIILLLQRYLIPTMIILPVIGELGSTIIGALALQRPQYLEVFTTICPSAPPSQLSHLSIWLLTSSALENLGSIIRLWCFRTLGRFFTLELVIRPDHKIVQSGPYAIVRHPSYTGALVRMIGKVLLVFSPQSFPVACGLMRSFNLILGIVIIWSLYTLFTFVVPFRRIPHEEAILHKHFGKEWENYERRVPYKLVDGVF</sequence>
<proteinExistence type="inferred from homology"/>
<dbReference type="AlphaFoldDB" id="A0AAV4ZWD9"/>
<comment type="subcellular location">
    <subcellularLocation>
        <location evidence="5">Endoplasmic reticulum membrane</location>
        <topology evidence="5">Multi-pass membrane protein</topology>
    </subcellularLocation>
    <subcellularLocation>
        <location evidence="1">Membrane</location>
        <topology evidence="1">Multi-pass membrane protein</topology>
    </subcellularLocation>
</comment>
<dbReference type="GO" id="GO:0004671">
    <property type="term" value="F:protein C-terminal S-isoprenylcysteine carboxyl O-methyltransferase activity"/>
    <property type="evidence" value="ECO:0007669"/>
    <property type="project" value="UniProtKB-EC"/>
</dbReference>
<keyword evidence="5" id="KW-0808">Transferase</keyword>
<keyword evidence="5" id="KW-0256">Endoplasmic reticulum</keyword>
<keyword evidence="7" id="KW-1185">Reference proteome</keyword>
<feature type="transmembrane region" description="Helical" evidence="5">
    <location>
        <begin position="62"/>
        <end position="86"/>
    </location>
</feature>
<dbReference type="Gene3D" id="1.20.120.1630">
    <property type="match status" value="1"/>
</dbReference>
<evidence type="ECO:0000256" key="4">
    <source>
        <dbReference type="ARBA" id="ARBA00023136"/>
    </source>
</evidence>
<dbReference type="EC" id="2.1.1.100" evidence="5"/>
<evidence type="ECO:0000256" key="5">
    <source>
        <dbReference type="RuleBase" id="RU362022"/>
    </source>
</evidence>
<gene>
    <name evidence="6" type="ORF">Clacol_000310</name>
</gene>
<dbReference type="GO" id="GO:0032259">
    <property type="term" value="P:methylation"/>
    <property type="evidence" value="ECO:0007669"/>
    <property type="project" value="UniProtKB-KW"/>
</dbReference>
<comment type="similarity">
    <text evidence="5">Belongs to the class VI-like SAM-binding methyltransferase superfamily. Isoprenylcysteine carboxyl methyltransferase family.</text>
</comment>
<organism evidence="6 7">
    <name type="scientific">Clathrus columnatus</name>
    <dbReference type="NCBI Taxonomy" id="1419009"/>
    <lineage>
        <taxon>Eukaryota</taxon>
        <taxon>Fungi</taxon>
        <taxon>Dikarya</taxon>
        <taxon>Basidiomycota</taxon>
        <taxon>Agaricomycotina</taxon>
        <taxon>Agaricomycetes</taxon>
        <taxon>Phallomycetidae</taxon>
        <taxon>Phallales</taxon>
        <taxon>Clathraceae</taxon>
        <taxon>Clathrus</taxon>
    </lineage>
</organism>
<comment type="catalytic activity">
    <reaction evidence="5">
        <text>[protein]-C-terminal S-[(2E,6E)-farnesyl]-L-cysteine + S-adenosyl-L-methionine = [protein]-C-terminal S-[(2E,6E)-farnesyl]-L-cysteine methyl ester + S-adenosyl-L-homocysteine</text>
        <dbReference type="Rhea" id="RHEA:21672"/>
        <dbReference type="Rhea" id="RHEA-COMP:12125"/>
        <dbReference type="Rhea" id="RHEA-COMP:12126"/>
        <dbReference type="ChEBI" id="CHEBI:57856"/>
        <dbReference type="ChEBI" id="CHEBI:59789"/>
        <dbReference type="ChEBI" id="CHEBI:90510"/>
        <dbReference type="ChEBI" id="CHEBI:90511"/>
        <dbReference type="EC" id="2.1.1.100"/>
    </reaction>
</comment>
<keyword evidence="3 5" id="KW-1133">Transmembrane helix</keyword>
<dbReference type="EMBL" id="BPWL01000001">
    <property type="protein sequence ID" value="GJJ06121.1"/>
    <property type="molecule type" value="Genomic_DNA"/>
</dbReference>
<evidence type="ECO:0000256" key="3">
    <source>
        <dbReference type="ARBA" id="ARBA00022989"/>
    </source>
</evidence>
<accession>A0AAV4ZWD9</accession>
<feature type="transmembrane region" description="Helical" evidence="5">
    <location>
        <begin position="197"/>
        <end position="217"/>
    </location>
</feature>
<dbReference type="InterPro" id="IPR007269">
    <property type="entry name" value="ICMT_MeTrfase"/>
</dbReference>
<name>A0AAV4ZWD9_9AGAM</name>
<dbReference type="PANTHER" id="PTHR12714:SF24">
    <property type="entry name" value="SLR1182 PROTEIN"/>
    <property type="match status" value="1"/>
</dbReference>
<keyword evidence="5" id="KW-0489">Methyltransferase</keyword>
<evidence type="ECO:0000256" key="2">
    <source>
        <dbReference type="ARBA" id="ARBA00022692"/>
    </source>
</evidence>
<evidence type="ECO:0000313" key="7">
    <source>
        <dbReference type="Proteomes" id="UP001050691"/>
    </source>
</evidence>
<dbReference type="GO" id="GO:0005789">
    <property type="term" value="C:endoplasmic reticulum membrane"/>
    <property type="evidence" value="ECO:0007669"/>
    <property type="project" value="UniProtKB-SubCell"/>
</dbReference>
<protein>
    <recommendedName>
        <fullName evidence="5">Protein-S-isoprenylcysteine O-methyltransferase</fullName>
        <ecNumber evidence="5">2.1.1.100</ecNumber>
    </recommendedName>
</protein>
<evidence type="ECO:0000256" key="1">
    <source>
        <dbReference type="ARBA" id="ARBA00004141"/>
    </source>
</evidence>
<comment type="caution">
    <text evidence="5">Lacks conserved residue(s) required for the propagation of feature annotation.</text>
</comment>
<dbReference type="Pfam" id="PF04140">
    <property type="entry name" value="ICMT"/>
    <property type="match status" value="1"/>
</dbReference>
<keyword evidence="5" id="KW-0949">S-adenosyl-L-methionine</keyword>
<keyword evidence="2 5" id="KW-0812">Transmembrane</keyword>
<dbReference type="Proteomes" id="UP001050691">
    <property type="component" value="Unassembled WGS sequence"/>
</dbReference>
<comment type="caution">
    <text evidence="6">The sequence shown here is derived from an EMBL/GenBank/DDBJ whole genome shotgun (WGS) entry which is preliminary data.</text>
</comment>
<dbReference type="PANTHER" id="PTHR12714">
    <property type="entry name" value="PROTEIN-S ISOPRENYLCYSTEINE O-METHYLTRANSFERASE"/>
    <property type="match status" value="1"/>
</dbReference>
<evidence type="ECO:0000313" key="6">
    <source>
        <dbReference type="EMBL" id="GJJ06121.1"/>
    </source>
</evidence>
<feature type="transmembrane region" description="Helical" evidence="5">
    <location>
        <begin position="12"/>
        <end position="31"/>
    </location>
</feature>